<dbReference type="InterPro" id="IPR010399">
    <property type="entry name" value="Tify_dom"/>
</dbReference>
<dbReference type="SMART" id="SM00979">
    <property type="entry name" value="TIFY"/>
    <property type="match status" value="1"/>
</dbReference>
<comment type="caution">
    <text evidence="7">The sequence shown here is derived from an EMBL/GenBank/DDBJ whole genome shotgun (WGS) entry which is preliminary data.</text>
</comment>
<evidence type="ECO:0000256" key="3">
    <source>
        <dbReference type="ARBA" id="ARBA00022843"/>
    </source>
</evidence>
<dbReference type="GO" id="GO:0005634">
    <property type="term" value="C:nucleus"/>
    <property type="evidence" value="ECO:0007669"/>
    <property type="project" value="UniProtKB-SubCell"/>
</dbReference>
<dbReference type="GO" id="GO:2000022">
    <property type="term" value="P:regulation of jasmonic acid mediated signaling pathway"/>
    <property type="evidence" value="ECO:0007669"/>
    <property type="project" value="UniProtKB-UniRule"/>
</dbReference>
<reference evidence="7 8" key="1">
    <citation type="submission" date="2020-08" db="EMBL/GenBank/DDBJ databases">
        <title>Plant Genome Project.</title>
        <authorList>
            <person name="Zhang R.-G."/>
        </authorList>
    </citation>
    <scope>NUCLEOTIDE SEQUENCE [LARGE SCALE GENOMIC DNA]</scope>
    <source>
        <tissue evidence="7">Rhizome</tissue>
    </source>
</reference>
<feature type="region of interest" description="Disordered" evidence="5">
    <location>
        <begin position="30"/>
        <end position="60"/>
    </location>
</feature>
<evidence type="ECO:0000256" key="5">
    <source>
        <dbReference type="SAM" id="MobiDB-lite"/>
    </source>
</evidence>
<dbReference type="InterPro" id="IPR040390">
    <property type="entry name" value="TIFY/JAZ"/>
</dbReference>
<evidence type="ECO:0000256" key="4">
    <source>
        <dbReference type="RuleBase" id="RU369065"/>
    </source>
</evidence>
<protein>
    <recommendedName>
        <fullName evidence="4">Protein TIFY</fullName>
    </recommendedName>
    <alternativeName>
        <fullName evidence="4">Jasmonate ZIM domain-containing protein</fullName>
    </alternativeName>
</protein>
<dbReference type="PROSITE" id="PS51320">
    <property type="entry name" value="TIFY"/>
    <property type="match status" value="1"/>
</dbReference>
<evidence type="ECO:0000313" key="7">
    <source>
        <dbReference type="EMBL" id="KAG6520893.1"/>
    </source>
</evidence>
<dbReference type="GO" id="GO:0009611">
    <property type="term" value="P:response to wounding"/>
    <property type="evidence" value="ECO:0007669"/>
    <property type="project" value="UniProtKB-UniRule"/>
</dbReference>
<dbReference type="PANTHER" id="PTHR33077:SF140">
    <property type="entry name" value="PROTEIN TIFY 10B"/>
    <property type="match status" value="1"/>
</dbReference>
<dbReference type="InterPro" id="IPR018467">
    <property type="entry name" value="CCT_CS"/>
</dbReference>
<sequence length="230" mass="25681">MVDEKLGSKDESSFSRTWRLLSQYLKENGSLGGLAPLDQRTQGKSRAPTTMSLFPGVDVSGELQTQINQDKTSQKSMDLFPQESAEKERVKALEAKQREMDQLTIFYAGKVLVFNNYPADKARDLMQMTSKECVVSAGAECTSRPEPNLSTAAAPPPHSFPKPNSADMPIARRHSLHRFLEKRKDRIHSKAPYQGNSCSPMKESKPESSQPWLNLGREISEPDHSSNNSK</sequence>
<organism evidence="7 8">
    <name type="scientific">Zingiber officinale</name>
    <name type="common">Ginger</name>
    <name type="synonym">Amomum zingiber</name>
    <dbReference type="NCBI Taxonomy" id="94328"/>
    <lineage>
        <taxon>Eukaryota</taxon>
        <taxon>Viridiplantae</taxon>
        <taxon>Streptophyta</taxon>
        <taxon>Embryophyta</taxon>
        <taxon>Tracheophyta</taxon>
        <taxon>Spermatophyta</taxon>
        <taxon>Magnoliopsida</taxon>
        <taxon>Liliopsida</taxon>
        <taxon>Zingiberales</taxon>
        <taxon>Zingiberaceae</taxon>
        <taxon>Zingiber</taxon>
    </lineage>
</organism>
<keyword evidence="4" id="KW-0539">Nucleus</keyword>
<dbReference type="Proteomes" id="UP000734854">
    <property type="component" value="Unassembled WGS sequence"/>
</dbReference>
<gene>
    <name evidence="7" type="ORF">ZIOFF_017955</name>
</gene>
<dbReference type="AlphaFoldDB" id="A0A8J5HKC3"/>
<dbReference type="Pfam" id="PF09425">
    <property type="entry name" value="Jas_motif"/>
    <property type="match status" value="1"/>
</dbReference>
<keyword evidence="2 4" id="KW-1184">Jasmonic acid signaling pathway</keyword>
<dbReference type="Pfam" id="PF06200">
    <property type="entry name" value="tify"/>
    <property type="match status" value="1"/>
</dbReference>
<comment type="subcellular location">
    <subcellularLocation>
        <location evidence="4">Nucleus</location>
    </subcellularLocation>
</comment>
<keyword evidence="8" id="KW-1185">Reference proteome</keyword>
<evidence type="ECO:0000313" key="8">
    <source>
        <dbReference type="Proteomes" id="UP000734854"/>
    </source>
</evidence>
<evidence type="ECO:0000256" key="2">
    <source>
        <dbReference type="ARBA" id="ARBA00022819"/>
    </source>
</evidence>
<comment type="domain">
    <text evidence="4">The jas domain is required for interaction with COI1.</text>
</comment>
<comment type="function">
    <text evidence="4">Repressor of jasmonate responses.</text>
</comment>
<proteinExistence type="inferred from homology"/>
<comment type="similarity">
    <text evidence="1 4">Belongs to the TIFY/JAZ family.</text>
</comment>
<accession>A0A8J5HKC3</accession>
<feature type="compositionally biased region" description="Polar residues" evidence="5">
    <location>
        <begin position="39"/>
        <end position="52"/>
    </location>
</feature>
<evidence type="ECO:0000259" key="6">
    <source>
        <dbReference type="PROSITE" id="PS51320"/>
    </source>
</evidence>
<evidence type="ECO:0000256" key="1">
    <source>
        <dbReference type="ARBA" id="ARBA00008614"/>
    </source>
</evidence>
<dbReference type="PANTHER" id="PTHR33077">
    <property type="entry name" value="PROTEIN TIFY 4A-RELATED-RELATED"/>
    <property type="match status" value="1"/>
</dbReference>
<keyword evidence="3" id="KW-0832">Ubl conjugation</keyword>
<dbReference type="OrthoDB" id="1937734at2759"/>
<feature type="region of interest" description="Disordered" evidence="5">
    <location>
        <begin position="141"/>
        <end position="230"/>
    </location>
</feature>
<dbReference type="EMBL" id="JACMSC010000005">
    <property type="protein sequence ID" value="KAG6520893.1"/>
    <property type="molecule type" value="Genomic_DNA"/>
</dbReference>
<name>A0A8J5HKC3_ZINOF</name>
<feature type="domain" description="Tify" evidence="6">
    <location>
        <begin position="96"/>
        <end position="131"/>
    </location>
</feature>
<dbReference type="GO" id="GO:0031347">
    <property type="term" value="P:regulation of defense response"/>
    <property type="evidence" value="ECO:0007669"/>
    <property type="project" value="UniProtKB-UniRule"/>
</dbReference>